<evidence type="ECO:0000313" key="2">
    <source>
        <dbReference type="Proteomes" id="UP000516305"/>
    </source>
</evidence>
<evidence type="ECO:0000313" key="1">
    <source>
        <dbReference type="EMBL" id="QNR23017.1"/>
    </source>
</evidence>
<reference evidence="1 2" key="1">
    <citation type="submission" date="2020-08" db="EMBL/GenBank/DDBJ databases">
        <title>Croceimicrobium hydrocarbonivorans gen. nov., sp. nov., a novel marine bacterium isolated from a bacterial consortium that degrades polyethylene terephthalate.</title>
        <authorList>
            <person name="Liu R."/>
        </authorList>
    </citation>
    <scope>NUCLEOTIDE SEQUENCE [LARGE SCALE GENOMIC DNA]</scope>
    <source>
        <strain evidence="1 2">A20-9</strain>
    </source>
</reference>
<proteinExistence type="predicted"/>
<dbReference type="KEGG" id="chyd:H4K34_11565"/>
<protein>
    <submittedName>
        <fullName evidence="1">Uncharacterized protein</fullName>
    </submittedName>
</protein>
<dbReference type="Proteomes" id="UP000516305">
    <property type="component" value="Chromosome"/>
</dbReference>
<dbReference type="RefSeq" id="WP_210757555.1">
    <property type="nucleotide sequence ID" value="NZ_CP060139.1"/>
</dbReference>
<keyword evidence="2" id="KW-1185">Reference proteome</keyword>
<dbReference type="EMBL" id="CP060139">
    <property type="protein sequence ID" value="QNR23017.1"/>
    <property type="molecule type" value="Genomic_DNA"/>
</dbReference>
<sequence length="222" mass="25742">MSYQSTFEKCKIIREFILNESIEALLYAHGQPEHWFERISKIPSLVQESEGDFSIDPNDLSREERIDLGFKDLSNPEICLIPVWLYPFLAPEFNWVSIKGKRGTKKPRDIDSRLGHLGFGVDLQNNQHKQLARLITEKVINQCTDNVLADIDLSNEFLIHSILQFKSDIICNLHFYRRPKKEIIKMIEDLWQKGIEGQKLDPVVIQIYGAYKADLIDAIQNA</sequence>
<gene>
    <name evidence="1" type="ORF">H4K34_11565</name>
</gene>
<name>A0A7H0VBB9_9FLAO</name>
<accession>A0A7H0VBB9</accession>
<organism evidence="1 2">
    <name type="scientific">Croceimicrobium hydrocarbonivorans</name>
    <dbReference type="NCBI Taxonomy" id="2761580"/>
    <lineage>
        <taxon>Bacteria</taxon>
        <taxon>Pseudomonadati</taxon>
        <taxon>Bacteroidota</taxon>
        <taxon>Flavobacteriia</taxon>
        <taxon>Flavobacteriales</taxon>
        <taxon>Owenweeksiaceae</taxon>
        <taxon>Croceimicrobium</taxon>
    </lineage>
</organism>
<dbReference type="AlphaFoldDB" id="A0A7H0VBB9"/>